<evidence type="ECO:0000313" key="2">
    <source>
        <dbReference type="EMBL" id="GGK78792.1"/>
    </source>
</evidence>
<protein>
    <recommendedName>
        <fullName evidence="1">Primase-associated C-terminal domain-containing protein</fullName>
    </recommendedName>
</protein>
<dbReference type="Pfam" id="PF26416">
    <property type="entry name" value="DUF8111"/>
    <property type="match status" value="1"/>
</dbReference>
<proteinExistence type="predicted"/>
<dbReference type="AlphaFoldDB" id="A0A830F250"/>
<reference evidence="2" key="1">
    <citation type="journal article" date="2014" name="Int. J. Syst. Evol. Microbiol.">
        <title>Complete genome sequence of Corynebacterium casei LMG S-19264T (=DSM 44701T), isolated from a smear-ripened cheese.</title>
        <authorList>
            <consortium name="US DOE Joint Genome Institute (JGI-PGF)"/>
            <person name="Walter F."/>
            <person name="Albersmeier A."/>
            <person name="Kalinowski J."/>
            <person name="Ruckert C."/>
        </authorList>
    </citation>
    <scope>NUCLEOTIDE SEQUENCE</scope>
    <source>
        <strain evidence="2">JCM 19018</strain>
    </source>
</reference>
<comment type="caution">
    <text evidence="2">The sequence shown here is derived from an EMBL/GenBank/DDBJ whole genome shotgun (WGS) entry which is preliminary data.</text>
</comment>
<sequence>MHCNNLDMQSHCIGKSFGPYNSYQSLSFLKAMYNQFDDSDSTGQYRV</sequence>
<gene>
    <name evidence="2" type="ORF">GCM10009067_33890</name>
</gene>
<dbReference type="Proteomes" id="UP000614221">
    <property type="component" value="Unassembled WGS sequence"/>
</dbReference>
<evidence type="ECO:0000313" key="3">
    <source>
        <dbReference type="Proteomes" id="UP000614221"/>
    </source>
</evidence>
<name>A0A830F250_9EURY</name>
<feature type="domain" description="Primase-associated C-terminal" evidence="1">
    <location>
        <begin position="1"/>
        <end position="44"/>
    </location>
</feature>
<dbReference type="EMBL" id="BMPD01000007">
    <property type="protein sequence ID" value="GGK78792.1"/>
    <property type="molecule type" value="Genomic_DNA"/>
</dbReference>
<reference evidence="2" key="2">
    <citation type="submission" date="2020-09" db="EMBL/GenBank/DDBJ databases">
        <authorList>
            <person name="Sun Q."/>
            <person name="Ohkuma M."/>
        </authorList>
    </citation>
    <scope>NUCLEOTIDE SEQUENCE</scope>
    <source>
        <strain evidence="2">JCM 19018</strain>
    </source>
</reference>
<evidence type="ECO:0000259" key="1">
    <source>
        <dbReference type="Pfam" id="PF26416"/>
    </source>
</evidence>
<dbReference type="InterPro" id="IPR058424">
    <property type="entry name" value="Primase-assoc_C"/>
</dbReference>
<organism evidence="2 3">
    <name type="scientific">Haloarcula sebkhae</name>
    <dbReference type="NCBI Taxonomy" id="932660"/>
    <lineage>
        <taxon>Archaea</taxon>
        <taxon>Methanobacteriati</taxon>
        <taxon>Methanobacteriota</taxon>
        <taxon>Stenosarchaea group</taxon>
        <taxon>Halobacteria</taxon>
        <taxon>Halobacteriales</taxon>
        <taxon>Haloarculaceae</taxon>
        <taxon>Haloarcula</taxon>
    </lineage>
</organism>
<accession>A0A830F250</accession>